<name>A0ABS5N2E2_9PSED</name>
<sequence length="1520" mass="170209">MNPVITLASSPSTPLLDKSRLVNLTSHGPTLAGVAAQLLSEAVHGLYPELALNPDKCMIGTPQWREEDHQIVADTTRFESLSHALVRLNLYGAAANFLAGEHFLTTEPDAPTPRHLAVDIEEIGRLLNEYAPLLFVEYQERQLDFWNSSSRSEPHWQALADSLRTALDVNQVQGWNTEECALARLIFTTPDKNIRLATQGDFSDIRAGLIDIDILESAGATHLLLGGALVIRARHEGHERVLMYTIESGYESFASMDALGASLPSRLSEQLDGRPMQWRLFEPDGNIFDHMAWALVASQLDAIVAISASDSDNPSAAATLTESVIPVDEQARLDQLDAAIPDWLHNASAKDLAAYSRYITGLGKLYRDPQVKISKDLIEPIDRFAQRLMHEAIIRDKHAEGAAAQPLDDLEISITNSFTAGDLTLPNVLDTYSRNLGEFALENTAPYQASLRFKHGEPVPAWLTVDLLVRLSKQVDIGQVYPQLIKRRLLDDPQESARQATLYHQQLRMLLPLAALENKVRAQNGFDETGLAYIRQLVGEPVVSSQRISICPLTLIPQHRLVSAADTVTNMFIIGPGDPDNGPCILYRPLFEPTLMQFPSRQNLLYALHQPGELRDSVLAWLPDRNLSFEYAQYVFPVGLPSPWLITQQLSDPNLRLDGLGHVNFGHDEINGDRLQTLFENNARAIVELADRQSLSNADQRWLLLQESSWSLFNVASNFLSGALGTAVWVWQSIEEIQQALDAHERGNRLGEWTSLGNVLLTLGIILTHHAVRQRRRISGTAGTPRTVIEVPRKIEVAPVSSRFQPMPLLNELPPEHSSSLEVGGSVPRRNSAELGRYLDSLKVTPPDLKHEALITLNVEPPHLYQLGDKTYAQVRERWFEVRLDPEDQVTLCVPGDPTRSGPLLSHGLQGLWYIDTRLRLRGGGRKSRLQHFKHANEHRKQQLEDALKAFKEREKILQAELNTTFNEKLRAAPPASAAATRAYGQKVETAINEYATALDQLREWRTKGGTVGYVYDMVRMTTELHKNISAWFLINRNAYDAATHEMAFNVPADQPIPRQIYVDTISRSIHLGQQLEEKLTLARTSLEQLKALGKTGIITATKLEILMPRATALDFKANEIGMSNELCLEDRGGPLMGQAREDVSSIIISAARAAHELAVQINPGTPSATPAAELERMNHFLETFNDADERLLELPDTHPGLVKRAPVMHLRTVIEEFRQVAQTRLDSLLLNEESLQITETSQSERPGPSRAMIKVHKSRPRDPAPAAPAQKPAEAVNKILPKSTSTPTPARDDIDTINNALDLTLDYPNFLKRTRKDALRPSRIPADMQDIHDQYALKLERSADEVEQALKNLREAKKEQPPVAELSAELREAARHVRQEGVNIRASLYKLRKPTQTAFNWMYEQAQVSLVRDERGRIATKQFGDYFQEFRILDKANHDRPLWVAHFHYKTLQTPSDQPTTAHLKVADGYLETLTVDQQKSLNAFDRVNGVLRKLTDPALRKLFLDLPVLEEPAVEENP</sequence>
<feature type="region of interest" description="Disordered" evidence="2">
    <location>
        <begin position="1238"/>
        <end position="1294"/>
    </location>
</feature>
<accession>A0ABS5N2E2</accession>
<evidence type="ECO:0000259" key="3">
    <source>
        <dbReference type="Pfam" id="PF20178"/>
    </source>
</evidence>
<dbReference type="Pfam" id="PF20178">
    <property type="entry name" value="ToxA_N"/>
    <property type="match status" value="1"/>
</dbReference>
<dbReference type="InterPro" id="IPR046673">
    <property type="entry name" value="ToxA_N"/>
</dbReference>
<gene>
    <name evidence="4" type="ORF">KFS80_16820</name>
</gene>
<reference evidence="4 5" key="1">
    <citation type="submission" date="2021-04" db="EMBL/GenBank/DDBJ databases">
        <title>Pseudomonas rustica sp. nov. isolated from raw milk.</title>
        <authorList>
            <person name="Fiedler G."/>
            <person name="Gieschler S."/>
            <person name="Kabisch J."/>
            <person name="Grimmler C."/>
            <person name="Brinks E."/>
            <person name="Wagner N."/>
            <person name="Hetzer B."/>
            <person name="Franz C.M.A.P."/>
            <person name="Boehnlein C."/>
        </authorList>
    </citation>
    <scope>NUCLEOTIDE SEQUENCE [LARGE SCALE GENOMIC DNA]</scope>
    <source>
        <strain evidence="4 5">MBT-4</strain>
    </source>
</reference>
<evidence type="ECO:0000256" key="2">
    <source>
        <dbReference type="SAM" id="MobiDB-lite"/>
    </source>
</evidence>
<dbReference type="RefSeq" id="WP_212545382.1">
    <property type="nucleotide sequence ID" value="NZ_JAGYHF010000008.1"/>
</dbReference>
<keyword evidence="1" id="KW-0175">Coiled coil</keyword>
<feature type="coiled-coil region" evidence="1">
    <location>
        <begin position="934"/>
        <end position="961"/>
    </location>
</feature>
<keyword evidence="5" id="KW-1185">Reference proteome</keyword>
<protein>
    <recommendedName>
        <fullName evidence="3">Dermonecrotic toxin N-terminal domain-containing protein</fullName>
    </recommendedName>
</protein>
<dbReference type="Proteomes" id="UP000676035">
    <property type="component" value="Unassembled WGS sequence"/>
</dbReference>
<feature type="domain" description="Dermonecrotic toxin N-terminal" evidence="3">
    <location>
        <begin position="381"/>
        <end position="609"/>
    </location>
</feature>
<evidence type="ECO:0000313" key="4">
    <source>
        <dbReference type="EMBL" id="MBS4079952.1"/>
    </source>
</evidence>
<evidence type="ECO:0000313" key="5">
    <source>
        <dbReference type="Proteomes" id="UP000676035"/>
    </source>
</evidence>
<organism evidence="4 5">
    <name type="scientific">Pseudomonas rustica</name>
    <dbReference type="NCBI Taxonomy" id="2827099"/>
    <lineage>
        <taxon>Bacteria</taxon>
        <taxon>Pseudomonadati</taxon>
        <taxon>Pseudomonadota</taxon>
        <taxon>Gammaproteobacteria</taxon>
        <taxon>Pseudomonadales</taxon>
        <taxon>Pseudomonadaceae</taxon>
        <taxon>Pseudomonas</taxon>
    </lineage>
</organism>
<proteinExistence type="predicted"/>
<dbReference type="EMBL" id="JAGYHF010000008">
    <property type="protein sequence ID" value="MBS4079952.1"/>
    <property type="molecule type" value="Genomic_DNA"/>
</dbReference>
<comment type="caution">
    <text evidence="4">The sequence shown here is derived from an EMBL/GenBank/DDBJ whole genome shotgun (WGS) entry which is preliminary data.</text>
</comment>
<evidence type="ECO:0000256" key="1">
    <source>
        <dbReference type="SAM" id="Coils"/>
    </source>
</evidence>